<reference evidence="7 8" key="1">
    <citation type="journal article" date="2012" name="Nucleic Acids Res.">
        <title>Sequencing of the smallest Apicomplexan genome from the human pathogen Babesia microti.</title>
        <authorList>
            <person name="Cornillot E."/>
            <person name="Hadj-Kaddour K."/>
            <person name="Dassouli A."/>
            <person name="Noel B."/>
            <person name="Ranwez V."/>
            <person name="Vacherie B."/>
            <person name="Augagneur Y."/>
            <person name="Bres V."/>
            <person name="Duclos A."/>
            <person name="Randazzo S."/>
            <person name="Carcy B."/>
            <person name="Debierre-Grockiego F."/>
            <person name="Delbecq S."/>
            <person name="Moubri-Menage K."/>
            <person name="Shams-Eldin H."/>
            <person name="Usmani-Brown S."/>
            <person name="Bringaud F."/>
            <person name="Wincker P."/>
            <person name="Vivares C.P."/>
            <person name="Schwarz R.T."/>
            <person name="Schetters T.P."/>
            <person name="Krause P.J."/>
            <person name="Gorenflot A."/>
            <person name="Berry V."/>
            <person name="Barbe V."/>
            <person name="Ben Mamoun C."/>
        </authorList>
    </citation>
    <scope>NUCLEOTIDE SEQUENCE [LARGE SCALE GENOMIC DNA]</scope>
    <source>
        <strain evidence="7 8">RI</strain>
    </source>
</reference>
<feature type="domain" description="AP2/ERF" evidence="6">
    <location>
        <begin position="392"/>
        <end position="441"/>
    </location>
</feature>
<dbReference type="GO" id="GO:0005634">
    <property type="term" value="C:nucleus"/>
    <property type="evidence" value="ECO:0007669"/>
    <property type="project" value="UniProtKB-SubCell"/>
</dbReference>
<comment type="subcellular location">
    <subcellularLocation>
        <location evidence="1">Nucleus</location>
    </subcellularLocation>
</comment>
<evidence type="ECO:0000259" key="6">
    <source>
        <dbReference type="Pfam" id="PF00847"/>
    </source>
</evidence>
<dbReference type="OrthoDB" id="366388at2759"/>
<dbReference type="GeneID" id="24423311"/>
<evidence type="ECO:0000256" key="2">
    <source>
        <dbReference type="ARBA" id="ARBA00023015"/>
    </source>
</evidence>
<dbReference type="AlphaFoldDB" id="I7J5A6"/>
<evidence type="ECO:0000256" key="4">
    <source>
        <dbReference type="ARBA" id="ARBA00023163"/>
    </source>
</evidence>
<organism evidence="7 8">
    <name type="scientific">Babesia microti (strain RI)</name>
    <dbReference type="NCBI Taxonomy" id="1133968"/>
    <lineage>
        <taxon>Eukaryota</taxon>
        <taxon>Sar</taxon>
        <taxon>Alveolata</taxon>
        <taxon>Apicomplexa</taxon>
        <taxon>Aconoidasida</taxon>
        <taxon>Piroplasmida</taxon>
        <taxon>Babesiidae</taxon>
        <taxon>Babesia</taxon>
    </lineage>
</organism>
<feature type="domain" description="AP2/ERF" evidence="6">
    <location>
        <begin position="206"/>
        <end position="257"/>
    </location>
</feature>
<dbReference type="Gene3D" id="1.20.5.2050">
    <property type="match status" value="3"/>
</dbReference>
<evidence type="ECO:0000313" key="7">
    <source>
        <dbReference type="EMBL" id="CCF72697.1"/>
    </source>
</evidence>
<dbReference type="VEuPathDB" id="PiroplasmaDB:BMR1_01G01155"/>
<keyword evidence="2" id="KW-0805">Transcription regulation</keyword>
<dbReference type="GO" id="GO:0003700">
    <property type="term" value="F:DNA-binding transcription factor activity"/>
    <property type="evidence" value="ECO:0007669"/>
    <property type="project" value="InterPro"/>
</dbReference>
<sequence length="669" mass="75779">MSNGIIESEVKDIEYVDDSSKTSRFLENKDCNNDLYSHSTPNDVDELLTCIKAWKKGCIGSDSENLDKLILSEKLLENDRILSCNKSDSTTVSDGCDEIIKSNFEEITPDSKSDNILKSSLEKKASDDTNTLLTVEDILFSSMNDPYEIELYNKKSEILPKSPPLYKYGPVAKTAPQIVTNVSNASTINQNFDMKMIEEAAASSEKVRGVCFCKSDKSWTAWWTEKGRNRKKAFKLSIYGFEEARRLAIAHRKAVENKIPELKCKSSAKIKAGKRQVNRCSRVTDRQIHNINDEIVGKRSYNDVSRRVILNDKKRTKFCHYYKSPYQVVESIRECSTAEDSQILSPLTSKTSIETLENEIIHNSDGMDARINGYVEPGKQDNLDNIFTDTPRGVSYSIVNQAWCTQWCNNNGAPCIKSFSVSKYGFERSRAMAIEHRRMLESTDQIGSRIPGVFFKDNAWCATWTDLNGKRNFRSFPVGPNMTYDNARRIAIACKKNATNDSDLVESSVYKVNLELQDLYKLATCTLDIDLDDNINVEQCLQENSVSTHANDAIQPHVNCINKALNNDVVLTKMQTMMYNTEKGVDCMYNKWDNQPSVVQSQLIKEVPLQRQIANHLSRILLSNQIELQNTVNVRFLVGNGSALQQMLSHKQAKNKLFGLVLTTIDNKM</sequence>
<dbReference type="EMBL" id="FO082871">
    <property type="protein sequence ID" value="CCF72697.1"/>
    <property type="molecule type" value="Genomic_DNA"/>
</dbReference>
<dbReference type="InterPro" id="IPR001471">
    <property type="entry name" value="AP2/ERF_dom"/>
</dbReference>
<dbReference type="RefSeq" id="XP_012647306.1">
    <property type="nucleotide sequence ID" value="XM_012791852.1"/>
</dbReference>
<keyword evidence="8" id="KW-1185">Reference proteome</keyword>
<reference evidence="7 8" key="3">
    <citation type="journal article" date="2016" name="Sci. Rep.">
        <title>Genome-wide diversity and gene expression profiling of Babesia microti isolates identify polymorphic genes that mediate host-pathogen interactions.</title>
        <authorList>
            <person name="Silva J.C."/>
            <person name="Cornillot E."/>
            <person name="McCracken C."/>
            <person name="Usmani-Brown S."/>
            <person name="Dwivedi A."/>
            <person name="Ifeonu O.O."/>
            <person name="Crabtree J."/>
            <person name="Gotia H.T."/>
            <person name="Virji A.Z."/>
            <person name="Reynes C."/>
            <person name="Colinge J."/>
            <person name="Kumar V."/>
            <person name="Lawres L."/>
            <person name="Pazzi J.E."/>
            <person name="Pablo J.V."/>
            <person name="Hung C."/>
            <person name="Brancato J."/>
            <person name="Kumari P."/>
            <person name="Orvis J."/>
            <person name="Tretina K."/>
            <person name="Chibucos M."/>
            <person name="Ott S."/>
            <person name="Sadzewicz L."/>
            <person name="Sengamalay N."/>
            <person name="Shetty A.C."/>
            <person name="Su Q."/>
            <person name="Tallon L."/>
            <person name="Fraser C.M."/>
            <person name="Frutos R."/>
            <person name="Molina D.M."/>
            <person name="Krause P.J."/>
            <person name="Ben Mamoun C."/>
        </authorList>
    </citation>
    <scope>NUCLEOTIDE SEQUENCE [LARGE SCALE GENOMIC DNA]</scope>
    <source>
        <strain evidence="7 8">RI</strain>
    </source>
</reference>
<evidence type="ECO:0000313" key="8">
    <source>
        <dbReference type="Proteomes" id="UP000002899"/>
    </source>
</evidence>
<keyword evidence="3" id="KW-0238">DNA-binding</keyword>
<name>I7J5A6_BABMR</name>
<evidence type="ECO:0000256" key="1">
    <source>
        <dbReference type="ARBA" id="ARBA00004123"/>
    </source>
</evidence>
<reference evidence="7 8" key="2">
    <citation type="journal article" date="2013" name="PLoS ONE">
        <title>Whole genome mapping and re-organization of the nuclear and mitochondrial genomes of Babesia microti isolates.</title>
        <authorList>
            <person name="Cornillot E."/>
            <person name="Dassouli A."/>
            <person name="Garg A."/>
            <person name="Pachikara N."/>
            <person name="Randazzo S."/>
            <person name="Depoix D."/>
            <person name="Carcy B."/>
            <person name="Delbecq S."/>
            <person name="Frutos R."/>
            <person name="Silva J.C."/>
            <person name="Sutton R."/>
            <person name="Krause P.J."/>
            <person name="Mamoun C.B."/>
        </authorList>
    </citation>
    <scope>NUCLEOTIDE SEQUENCE [LARGE SCALE GENOMIC DNA]</scope>
    <source>
        <strain evidence="7 8">RI</strain>
    </source>
</reference>
<keyword evidence="4" id="KW-0804">Transcription</keyword>
<dbReference type="GO" id="GO:0003677">
    <property type="term" value="F:DNA binding"/>
    <property type="evidence" value="ECO:0007669"/>
    <property type="project" value="UniProtKB-KW"/>
</dbReference>
<accession>I7J5A6</accession>
<protein>
    <submittedName>
        <fullName evidence="7">Transcription factor with AP2 domain(S) (ApiAP2)</fullName>
    </submittedName>
</protein>
<keyword evidence="5" id="KW-0539">Nucleus</keyword>
<evidence type="ECO:0000256" key="3">
    <source>
        <dbReference type="ARBA" id="ARBA00023125"/>
    </source>
</evidence>
<dbReference type="KEGG" id="bmic:BMR1_01G01155"/>
<dbReference type="Pfam" id="PF00847">
    <property type="entry name" value="AP2"/>
    <property type="match status" value="2"/>
</dbReference>
<gene>
    <name evidence="7" type="ORF">BMR1_01G01155</name>
</gene>
<evidence type="ECO:0000256" key="5">
    <source>
        <dbReference type="ARBA" id="ARBA00023242"/>
    </source>
</evidence>
<dbReference type="Proteomes" id="UP000002899">
    <property type="component" value="Chromosome I"/>
</dbReference>
<proteinExistence type="predicted"/>